<gene>
    <name evidence="2" type="ORF">GCM10025864_33450</name>
</gene>
<evidence type="ECO:0000313" key="3">
    <source>
        <dbReference type="Proteomes" id="UP001157091"/>
    </source>
</evidence>
<keyword evidence="1" id="KW-0812">Transmembrane</keyword>
<evidence type="ECO:0008006" key="4">
    <source>
        <dbReference type="Google" id="ProtNLM"/>
    </source>
</evidence>
<proteinExistence type="predicted"/>
<comment type="caution">
    <text evidence="2">The sequence shown here is derived from an EMBL/GenBank/DDBJ whole genome shotgun (WGS) entry which is preliminary data.</text>
</comment>
<name>A0ABQ6I4F0_9MICO</name>
<dbReference type="EMBL" id="BSUK01000001">
    <property type="protein sequence ID" value="GMA25586.1"/>
    <property type="molecule type" value="Genomic_DNA"/>
</dbReference>
<feature type="transmembrane region" description="Helical" evidence="1">
    <location>
        <begin position="82"/>
        <end position="109"/>
    </location>
</feature>
<evidence type="ECO:0000256" key="1">
    <source>
        <dbReference type="SAM" id="Phobius"/>
    </source>
</evidence>
<keyword evidence="3" id="KW-1185">Reference proteome</keyword>
<dbReference type="PANTHER" id="PTHR39535:SF2">
    <property type="entry name" value="HTTM DOMAIN-CONTAINING PROTEIN"/>
    <property type="match status" value="1"/>
</dbReference>
<protein>
    <recommendedName>
        <fullName evidence="4">HTTM domain-containing protein</fullName>
    </recommendedName>
</protein>
<dbReference type="InterPro" id="IPR052964">
    <property type="entry name" value="Sporulation_signal_mat"/>
</dbReference>
<keyword evidence="1" id="KW-0472">Membrane</keyword>
<evidence type="ECO:0000313" key="2">
    <source>
        <dbReference type="EMBL" id="GMA25586.1"/>
    </source>
</evidence>
<sequence length="146" mass="16142">MAIGAQVCIIYLISGLAKAQGSNWQHGTGVYYPLILDLYRPWPWLADLLVSNGLLVTVVSTGAIYCQVLFPVALLHPVARRLAVLAVLGMHAGIAVVMGLPFFSLFMMAGDLVFVSDRTYAWANAWLRRRGDALRRRLSRPMSVRV</sequence>
<keyword evidence="1" id="KW-1133">Transmembrane helix</keyword>
<feature type="transmembrane region" description="Helical" evidence="1">
    <location>
        <begin position="43"/>
        <end position="70"/>
    </location>
</feature>
<accession>A0ABQ6I4F0</accession>
<organism evidence="2 3">
    <name type="scientific">Luteimicrobium album</name>
    <dbReference type="NCBI Taxonomy" id="1054550"/>
    <lineage>
        <taxon>Bacteria</taxon>
        <taxon>Bacillati</taxon>
        <taxon>Actinomycetota</taxon>
        <taxon>Actinomycetes</taxon>
        <taxon>Micrococcales</taxon>
        <taxon>Luteimicrobium</taxon>
    </lineage>
</organism>
<dbReference type="PANTHER" id="PTHR39535">
    <property type="entry name" value="SPORULATION-DELAYING PROTEIN SDPB"/>
    <property type="match status" value="1"/>
</dbReference>
<reference evidence="3" key="1">
    <citation type="journal article" date="2019" name="Int. J. Syst. Evol. Microbiol.">
        <title>The Global Catalogue of Microorganisms (GCM) 10K type strain sequencing project: providing services to taxonomists for standard genome sequencing and annotation.</title>
        <authorList>
            <consortium name="The Broad Institute Genomics Platform"/>
            <consortium name="The Broad Institute Genome Sequencing Center for Infectious Disease"/>
            <person name="Wu L."/>
            <person name="Ma J."/>
        </authorList>
    </citation>
    <scope>NUCLEOTIDE SEQUENCE [LARGE SCALE GENOMIC DNA]</scope>
    <source>
        <strain evidence="3">NBRC 106348</strain>
    </source>
</reference>
<dbReference type="Proteomes" id="UP001157091">
    <property type="component" value="Unassembled WGS sequence"/>
</dbReference>